<sequence>MTITQVYVPNLRAEGQLQYESRSGKRRQWTPLHLQQSPLDGACGVHALLVAVSLTTGVPRAQLEKLSEVTRGQWHAFFQKAKRLYFDGASPRDLQGCAAELKNVRTRTYRPGSVQKAYRVCLDAIEAGGVPLLGLDGPSISHWSVAVGCEMRAGQPSALLCLDPSKCEPRGGFANAWLDLSKERQPAKGRKLYSYRDIAGGLKQAHITSVLVVNGLDAIDVQAS</sequence>
<dbReference type="RefSeq" id="WP_347613323.1">
    <property type="nucleotide sequence ID" value="NZ_JBDPZC010000018.1"/>
</dbReference>
<evidence type="ECO:0000313" key="1">
    <source>
        <dbReference type="EMBL" id="MEO3715709.1"/>
    </source>
</evidence>
<comment type="caution">
    <text evidence="1">The sequence shown here is derived from an EMBL/GenBank/DDBJ whole genome shotgun (WGS) entry which is preliminary data.</text>
</comment>
<evidence type="ECO:0000313" key="2">
    <source>
        <dbReference type="Proteomes" id="UP001462640"/>
    </source>
</evidence>
<organism evidence="1 2">
    <name type="scientific">Roseateles flavus</name>
    <dbReference type="NCBI Taxonomy" id="3149041"/>
    <lineage>
        <taxon>Bacteria</taxon>
        <taxon>Pseudomonadati</taxon>
        <taxon>Pseudomonadota</taxon>
        <taxon>Betaproteobacteria</taxon>
        <taxon>Burkholderiales</taxon>
        <taxon>Sphaerotilaceae</taxon>
        <taxon>Roseateles</taxon>
    </lineage>
</organism>
<dbReference type="Proteomes" id="UP001462640">
    <property type="component" value="Unassembled WGS sequence"/>
</dbReference>
<gene>
    <name evidence="1" type="ORF">ABDJ40_23285</name>
</gene>
<accession>A0ABV0GLA5</accession>
<proteinExistence type="predicted"/>
<dbReference type="EMBL" id="JBDPZC010000018">
    <property type="protein sequence ID" value="MEO3715709.1"/>
    <property type="molecule type" value="Genomic_DNA"/>
</dbReference>
<keyword evidence="2" id="KW-1185">Reference proteome</keyword>
<evidence type="ECO:0008006" key="3">
    <source>
        <dbReference type="Google" id="ProtNLM"/>
    </source>
</evidence>
<name>A0ABV0GLA5_9BURK</name>
<reference evidence="1 2" key="1">
    <citation type="submission" date="2024-05" db="EMBL/GenBank/DDBJ databases">
        <title>Roseateles sp. 2.12 16S ribosomal RNA gene Genome sequencing and assembly.</title>
        <authorList>
            <person name="Woo H."/>
        </authorList>
    </citation>
    <scope>NUCLEOTIDE SEQUENCE [LARGE SCALE GENOMIC DNA]</scope>
    <source>
        <strain evidence="1 2">2.12</strain>
    </source>
</reference>
<protein>
    <recommendedName>
        <fullName evidence="3">Peptidase C39-like domain-containing protein</fullName>
    </recommendedName>
</protein>